<proteinExistence type="predicted"/>
<sequence>MSPRIPQSEIQALTMARESDRDAGTRFAAYLMLCTMRRDLYTKLQKEILPIFHSWLEVNTRMENRQIGINNGANAYRQISSICPNGESVEIHYVYGIWLEKNKYIKVAVRHQRKALMIDSSYLPSRNALLRCAGKLCDSWHILMINDAGRNHAFVNALKSILVEKTELAFGHRRCQARCKRSKMHRVRSALADLSFEIANNNEAKVKVESRLSTSIDKLALSSQFDILISEIFDCGLLGESAIDSILHAKENLLKPEHSVIPARARLYCQEYYSFEIKKKSFALFGDEADRPDRIVAAPFMARKKPKSPNKWEPYEGEKINMLKGYDPALLGERQLMMEIDFNDVDSLRKHRARGSDVQRLNVNFANKKKQMNAIVVTFELDLTEDRKIQISNSVDSNGCWEQAVYPIYGECEQPLQALFRLEHDAAILEKIGDEPDDTPFWVHSRLVYEFNSDLRRQHVFKLFDDNKKILILCSNKREFDILYGAMQTKTELIICSTKSDTVQAMERFSMDKSGIKAQNVNVAKSLSAAQKLLPKDTSLNMVKLCIPFMNVNSHVDWEKLQSYLSGELFSGVDDLLRKELDKPVNVNFFFQLVKSAEIEKRAIASDANLPLGMKMENAINTFQMTSYPLYPEVDWDKYLEPRSEVINRVFTLDSQSITKRGVQFRNQCELRPGDITGVVWWAEIERDGWKERTAREIYLTKGFREDKKETDQPDPLKPMCEGSSGMILERPKGDSQPKNEEVSIIVKFLVNSLPHLSDNRGVTFDW</sequence>
<gene>
    <name evidence="2" type="ORF">OKIOD_LOCUS8000</name>
</gene>
<protein>
    <submittedName>
        <fullName evidence="2">Oidioi.mRNA.OKI2018_I69.XSR.g16442.t1.cds</fullName>
    </submittedName>
</protein>
<evidence type="ECO:0000313" key="3">
    <source>
        <dbReference type="Proteomes" id="UP001158576"/>
    </source>
</evidence>
<dbReference type="PANTHER" id="PTHR11006:SF60">
    <property type="entry name" value="PROTEIN ARGININE N-METHYLTRANSFERASE 9"/>
    <property type="match status" value="1"/>
</dbReference>
<dbReference type="PANTHER" id="PTHR11006">
    <property type="entry name" value="PROTEIN ARGININE N-METHYLTRANSFERASE"/>
    <property type="match status" value="1"/>
</dbReference>
<evidence type="ECO:0000256" key="1">
    <source>
        <dbReference type="ARBA" id="ARBA00022691"/>
    </source>
</evidence>
<keyword evidence="3" id="KW-1185">Reference proteome</keyword>
<dbReference type="Gene3D" id="2.70.160.11">
    <property type="entry name" value="Hnrnp arginine n-methyltransferase1"/>
    <property type="match status" value="1"/>
</dbReference>
<dbReference type="Proteomes" id="UP001158576">
    <property type="component" value="Chromosome XSR"/>
</dbReference>
<dbReference type="InterPro" id="IPR029063">
    <property type="entry name" value="SAM-dependent_MTases_sf"/>
</dbReference>
<keyword evidence="1" id="KW-0949">S-adenosyl-L-methionine</keyword>
<organism evidence="2 3">
    <name type="scientific">Oikopleura dioica</name>
    <name type="common">Tunicate</name>
    <dbReference type="NCBI Taxonomy" id="34765"/>
    <lineage>
        <taxon>Eukaryota</taxon>
        <taxon>Metazoa</taxon>
        <taxon>Chordata</taxon>
        <taxon>Tunicata</taxon>
        <taxon>Appendicularia</taxon>
        <taxon>Copelata</taxon>
        <taxon>Oikopleuridae</taxon>
        <taxon>Oikopleura</taxon>
    </lineage>
</organism>
<dbReference type="EMBL" id="OU015569">
    <property type="protein sequence ID" value="CAG5099319.1"/>
    <property type="molecule type" value="Genomic_DNA"/>
</dbReference>
<name>A0ABN7SKC7_OIKDI</name>
<dbReference type="InterPro" id="IPR025799">
    <property type="entry name" value="Arg_MeTrfase"/>
</dbReference>
<dbReference type="Gene3D" id="3.40.50.150">
    <property type="entry name" value="Vaccinia Virus protein VP39"/>
    <property type="match status" value="1"/>
</dbReference>
<evidence type="ECO:0000313" key="2">
    <source>
        <dbReference type="EMBL" id="CAG5099319.1"/>
    </source>
</evidence>
<reference evidence="2 3" key="1">
    <citation type="submission" date="2021-04" db="EMBL/GenBank/DDBJ databases">
        <authorList>
            <person name="Bliznina A."/>
        </authorList>
    </citation>
    <scope>NUCLEOTIDE SEQUENCE [LARGE SCALE GENOMIC DNA]</scope>
</reference>
<accession>A0ABN7SKC7</accession>